<feature type="domain" description="FP protein C-terminal" evidence="3">
    <location>
        <begin position="253"/>
        <end position="304"/>
    </location>
</feature>
<sequence length="312" mass="36408">MPRTTSSQISKVLASAASDSDRSDVVSEELNSQHLPRTQRKRRRSNEIEFQLNDFRAEIKFMMDTFMEKQNKRLETLENHIMEVKQQNVAIQSSNQDIEQSLKFMSDEIRSLQGKIGSIEKDRKNLSLHLMRLEDKIDDIDKRTIKTCVEIRNVPKQSRETKDMLYLYVDSLSKCITKSEINKVEVRDVYRLPSKKSDAKCSTIIVEFSNTLYKNHILNAAKKFNREYSEKLNTLNLGLPGTRQPIYISEQLTAKTKRLLFLARDFAKSAQFAHCWTTNGNVYLRKKEGTPYIFVKNEERLSDIIKKNINEK</sequence>
<feature type="compositionally biased region" description="Polar residues" evidence="2">
    <location>
        <begin position="1"/>
        <end position="10"/>
    </location>
</feature>
<keyword evidence="1" id="KW-0175">Coiled coil</keyword>
<evidence type="ECO:0000313" key="5">
    <source>
        <dbReference type="Proteomes" id="UP000838756"/>
    </source>
</evidence>
<gene>
    <name evidence="4" type="primary">jg12315</name>
    <name evidence="4" type="ORF">PAEG_LOCUS3618</name>
</gene>
<protein>
    <submittedName>
        <fullName evidence="4">Jg12315 protein</fullName>
    </submittedName>
</protein>
<reference evidence="4" key="1">
    <citation type="submission" date="2022-03" db="EMBL/GenBank/DDBJ databases">
        <authorList>
            <person name="Lindestad O."/>
        </authorList>
    </citation>
    <scope>NUCLEOTIDE SEQUENCE</scope>
</reference>
<organism evidence="4 5">
    <name type="scientific">Pararge aegeria aegeria</name>
    <dbReference type="NCBI Taxonomy" id="348720"/>
    <lineage>
        <taxon>Eukaryota</taxon>
        <taxon>Metazoa</taxon>
        <taxon>Ecdysozoa</taxon>
        <taxon>Arthropoda</taxon>
        <taxon>Hexapoda</taxon>
        <taxon>Insecta</taxon>
        <taxon>Pterygota</taxon>
        <taxon>Neoptera</taxon>
        <taxon>Endopterygota</taxon>
        <taxon>Lepidoptera</taxon>
        <taxon>Glossata</taxon>
        <taxon>Ditrysia</taxon>
        <taxon>Papilionoidea</taxon>
        <taxon>Nymphalidae</taxon>
        <taxon>Satyrinae</taxon>
        <taxon>Satyrini</taxon>
        <taxon>Parargina</taxon>
        <taxon>Pararge</taxon>
    </lineage>
</organism>
<evidence type="ECO:0000313" key="4">
    <source>
        <dbReference type="EMBL" id="CAH2215467.1"/>
    </source>
</evidence>
<evidence type="ECO:0000256" key="2">
    <source>
        <dbReference type="SAM" id="MobiDB-lite"/>
    </source>
</evidence>
<feature type="coiled-coil region" evidence="1">
    <location>
        <begin position="67"/>
        <end position="143"/>
    </location>
</feature>
<dbReference type="AlphaFoldDB" id="A0A8S4QLU1"/>
<keyword evidence="5" id="KW-1185">Reference proteome</keyword>
<dbReference type="InterPro" id="IPR057251">
    <property type="entry name" value="FP_C"/>
</dbReference>
<dbReference type="OrthoDB" id="6908848at2759"/>
<dbReference type="EMBL" id="CAKXAJ010011738">
    <property type="protein sequence ID" value="CAH2215467.1"/>
    <property type="molecule type" value="Genomic_DNA"/>
</dbReference>
<dbReference type="Pfam" id="PF25298">
    <property type="entry name" value="Baculo_FP_2nd"/>
    <property type="match status" value="1"/>
</dbReference>
<proteinExistence type="predicted"/>
<dbReference type="Proteomes" id="UP000838756">
    <property type="component" value="Unassembled WGS sequence"/>
</dbReference>
<evidence type="ECO:0000259" key="3">
    <source>
        <dbReference type="Pfam" id="PF25298"/>
    </source>
</evidence>
<name>A0A8S4QLU1_9NEOP</name>
<feature type="region of interest" description="Disordered" evidence="2">
    <location>
        <begin position="1"/>
        <end position="43"/>
    </location>
</feature>
<evidence type="ECO:0000256" key="1">
    <source>
        <dbReference type="SAM" id="Coils"/>
    </source>
</evidence>
<accession>A0A8S4QLU1</accession>
<comment type="caution">
    <text evidence="4">The sequence shown here is derived from an EMBL/GenBank/DDBJ whole genome shotgun (WGS) entry which is preliminary data.</text>
</comment>